<sequence>MVIYISRFSKNFLFKSSLSSLFSFSAFSLLLSVQISPALRRASLTPFASQASASELKSSTRLVSFVSLSLFTEIED</sequence>
<evidence type="ECO:0000313" key="2">
    <source>
        <dbReference type="Proteomes" id="UP001420932"/>
    </source>
</evidence>
<organism evidence="1 2">
    <name type="scientific">Stephania yunnanensis</name>
    <dbReference type="NCBI Taxonomy" id="152371"/>
    <lineage>
        <taxon>Eukaryota</taxon>
        <taxon>Viridiplantae</taxon>
        <taxon>Streptophyta</taxon>
        <taxon>Embryophyta</taxon>
        <taxon>Tracheophyta</taxon>
        <taxon>Spermatophyta</taxon>
        <taxon>Magnoliopsida</taxon>
        <taxon>Ranunculales</taxon>
        <taxon>Menispermaceae</taxon>
        <taxon>Menispermoideae</taxon>
        <taxon>Cissampelideae</taxon>
        <taxon>Stephania</taxon>
    </lineage>
</organism>
<protein>
    <submittedName>
        <fullName evidence="1">Uncharacterized protein</fullName>
    </submittedName>
</protein>
<proteinExistence type="predicted"/>
<keyword evidence="2" id="KW-1185">Reference proteome</keyword>
<gene>
    <name evidence="1" type="ORF">Syun_008041</name>
</gene>
<reference evidence="1 2" key="1">
    <citation type="submission" date="2024-01" db="EMBL/GenBank/DDBJ databases">
        <title>Genome assemblies of Stephania.</title>
        <authorList>
            <person name="Yang L."/>
        </authorList>
    </citation>
    <scope>NUCLEOTIDE SEQUENCE [LARGE SCALE GENOMIC DNA]</scope>
    <source>
        <strain evidence="1">YNDBR</strain>
        <tissue evidence="1">Leaf</tissue>
    </source>
</reference>
<evidence type="ECO:0000313" key="1">
    <source>
        <dbReference type="EMBL" id="KAK9161700.1"/>
    </source>
</evidence>
<accession>A0AAP0L257</accession>
<dbReference type="EMBL" id="JBBNAF010000003">
    <property type="protein sequence ID" value="KAK9161700.1"/>
    <property type="molecule type" value="Genomic_DNA"/>
</dbReference>
<name>A0AAP0L257_9MAGN</name>
<comment type="caution">
    <text evidence="1">The sequence shown here is derived from an EMBL/GenBank/DDBJ whole genome shotgun (WGS) entry which is preliminary data.</text>
</comment>
<dbReference type="Proteomes" id="UP001420932">
    <property type="component" value="Unassembled WGS sequence"/>
</dbReference>
<dbReference type="AlphaFoldDB" id="A0AAP0L257"/>